<dbReference type="InterPro" id="IPR003593">
    <property type="entry name" value="AAA+_ATPase"/>
</dbReference>
<evidence type="ECO:0000256" key="5">
    <source>
        <dbReference type="PROSITE-ProRule" id="PRU01213"/>
    </source>
</evidence>
<evidence type="ECO:0000256" key="2">
    <source>
        <dbReference type="ARBA" id="ARBA00022505"/>
    </source>
</evidence>
<dbReference type="SUPFAM" id="SSF50331">
    <property type="entry name" value="MOP-like"/>
    <property type="match status" value="1"/>
</dbReference>
<gene>
    <name evidence="8" type="ORF">METEAL_01110</name>
</gene>
<dbReference type="EMBL" id="AP027080">
    <property type="protein sequence ID" value="BDU70937.1"/>
    <property type="molecule type" value="Genomic_DNA"/>
</dbReference>
<dbReference type="InterPro" id="IPR005116">
    <property type="entry name" value="Transp-assoc_OB_typ1"/>
</dbReference>
<dbReference type="Gene3D" id="3.40.50.300">
    <property type="entry name" value="P-loop containing nucleotide triphosphate hydrolases"/>
    <property type="match status" value="1"/>
</dbReference>
<evidence type="ECO:0000256" key="4">
    <source>
        <dbReference type="ARBA" id="ARBA00022840"/>
    </source>
</evidence>
<dbReference type="InterPro" id="IPR050093">
    <property type="entry name" value="ABC_SmlMolc_Importer"/>
</dbReference>
<feature type="domain" description="ABC transporter" evidence="6">
    <location>
        <begin position="5"/>
        <end position="233"/>
    </location>
</feature>
<evidence type="ECO:0000259" key="6">
    <source>
        <dbReference type="PROSITE" id="PS50893"/>
    </source>
</evidence>
<evidence type="ECO:0000313" key="8">
    <source>
        <dbReference type="EMBL" id="BDU70937.1"/>
    </source>
</evidence>
<feature type="domain" description="Mop" evidence="7">
    <location>
        <begin position="290"/>
        <end position="354"/>
    </location>
</feature>
<evidence type="ECO:0000259" key="7">
    <source>
        <dbReference type="PROSITE" id="PS51866"/>
    </source>
</evidence>
<protein>
    <submittedName>
        <fullName evidence="8">ABC transporter</fullName>
    </submittedName>
</protein>
<dbReference type="PROSITE" id="PS51866">
    <property type="entry name" value="MOP"/>
    <property type="match status" value="1"/>
</dbReference>
<dbReference type="Gene3D" id="2.40.50.100">
    <property type="match status" value="1"/>
</dbReference>
<accession>A0AA48GN93</accession>
<dbReference type="InterPro" id="IPR008995">
    <property type="entry name" value="Mo/tungstate-bd_C_term_dom"/>
</dbReference>
<evidence type="ECO:0000256" key="3">
    <source>
        <dbReference type="ARBA" id="ARBA00022741"/>
    </source>
</evidence>
<sequence length="355" mass="37903">MTALLRAEGIRVRRGAVTVLDLPTLELEAGGVLALIGPNGSGKSTLLKTLACLMESAEGSLAFRGETLRPEAYRRRVTMVFQAPLLFDTTVRANLESGLKLHGVPGPERATRVAEMAARFGVDHLLDRSARNLSGGEAQRAALARAFVLRPEILFLDEPFSALDPPTREALLDDLAAVLRETRTTTIIATHDQMEALRLADRIAVLREGRVVQCGPALDVINRPVDAFVADFVGMETVLAGRVEGSGHGEFRVGTGGGAVVAAGEAPLDDEVRIGIRPENVVLTAPPGGPTSARNRFDGTVTRIVPKGPFFKVELDCGFFLAAYVTPVSLEELALAEGSRVVATFKATAVHLLRK</sequence>
<evidence type="ECO:0000256" key="1">
    <source>
        <dbReference type="ARBA" id="ARBA00022448"/>
    </source>
</evidence>
<proteinExistence type="predicted"/>
<keyword evidence="9" id="KW-1185">Reference proteome</keyword>
<dbReference type="SMART" id="SM00382">
    <property type="entry name" value="AAA"/>
    <property type="match status" value="1"/>
</dbReference>
<dbReference type="PROSITE" id="PS50893">
    <property type="entry name" value="ABC_TRANSPORTER_2"/>
    <property type="match status" value="1"/>
</dbReference>
<dbReference type="InterPro" id="IPR004606">
    <property type="entry name" value="Mop_domain"/>
</dbReference>
<dbReference type="Pfam" id="PF00005">
    <property type="entry name" value="ABC_tran"/>
    <property type="match status" value="1"/>
</dbReference>
<dbReference type="GO" id="GO:0016887">
    <property type="term" value="F:ATP hydrolysis activity"/>
    <property type="evidence" value="ECO:0007669"/>
    <property type="project" value="InterPro"/>
</dbReference>
<dbReference type="KEGG" id="msil:METEAL_01110"/>
<dbReference type="InterPro" id="IPR017871">
    <property type="entry name" value="ABC_transporter-like_CS"/>
</dbReference>
<dbReference type="GO" id="GO:0005524">
    <property type="term" value="F:ATP binding"/>
    <property type="evidence" value="ECO:0007669"/>
    <property type="project" value="UniProtKB-KW"/>
</dbReference>
<keyword evidence="3" id="KW-0547">Nucleotide-binding</keyword>
<dbReference type="RefSeq" id="WP_316413835.1">
    <property type="nucleotide sequence ID" value="NZ_AP027080.1"/>
</dbReference>
<dbReference type="InterPro" id="IPR027417">
    <property type="entry name" value="P-loop_NTPase"/>
</dbReference>
<dbReference type="Pfam" id="PF03459">
    <property type="entry name" value="TOBE"/>
    <property type="match status" value="1"/>
</dbReference>
<dbReference type="PANTHER" id="PTHR42781">
    <property type="entry name" value="SPERMIDINE/PUTRESCINE IMPORT ATP-BINDING PROTEIN POTA"/>
    <property type="match status" value="1"/>
</dbReference>
<keyword evidence="2 5" id="KW-0500">Molybdenum</keyword>
<dbReference type="AlphaFoldDB" id="A0AA48GN93"/>
<reference evidence="9" key="1">
    <citation type="journal article" date="2023" name="Int. J. Syst. Evol. Microbiol.">
        <title>Mesoterricola silvestris gen. nov., sp. nov., Mesoterricola sediminis sp. nov., Geothrix oryzae sp. nov., Geothrix edaphica sp. nov., Geothrix rubra sp. nov., and Geothrix limicola sp. nov., six novel members of Acidobacteriota isolated from soils.</title>
        <authorList>
            <person name="Itoh H."/>
            <person name="Sugisawa Y."/>
            <person name="Mise K."/>
            <person name="Xu Z."/>
            <person name="Kuniyasu M."/>
            <person name="Ushijima N."/>
            <person name="Kawano K."/>
            <person name="Kobayashi E."/>
            <person name="Shiratori Y."/>
            <person name="Masuda Y."/>
            <person name="Senoo K."/>
        </authorList>
    </citation>
    <scope>NUCLEOTIDE SEQUENCE [LARGE SCALE GENOMIC DNA]</scope>
    <source>
        <strain evidence="9">W79</strain>
    </source>
</reference>
<dbReference type="GO" id="GO:0015689">
    <property type="term" value="P:molybdate ion transport"/>
    <property type="evidence" value="ECO:0007669"/>
    <property type="project" value="InterPro"/>
</dbReference>
<organism evidence="8 9">
    <name type="scientific">Mesoterricola silvestris</name>
    <dbReference type="NCBI Taxonomy" id="2927979"/>
    <lineage>
        <taxon>Bacteria</taxon>
        <taxon>Pseudomonadati</taxon>
        <taxon>Acidobacteriota</taxon>
        <taxon>Holophagae</taxon>
        <taxon>Holophagales</taxon>
        <taxon>Holophagaceae</taxon>
        <taxon>Mesoterricola</taxon>
    </lineage>
</organism>
<dbReference type="PANTHER" id="PTHR42781:SF4">
    <property type="entry name" value="SPERMIDINE_PUTRESCINE IMPORT ATP-BINDING PROTEIN POTA"/>
    <property type="match status" value="1"/>
</dbReference>
<dbReference type="Proteomes" id="UP001238179">
    <property type="component" value="Chromosome"/>
</dbReference>
<dbReference type="SUPFAM" id="SSF52540">
    <property type="entry name" value="P-loop containing nucleoside triphosphate hydrolases"/>
    <property type="match status" value="1"/>
</dbReference>
<evidence type="ECO:0000313" key="9">
    <source>
        <dbReference type="Proteomes" id="UP001238179"/>
    </source>
</evidence>
<keyword evidence="4" id="KW-0067">ATP-binding</keyword>
<keyword evidence="1" id="KW-0813">Transport</keyword>
<name>A0AA48GN93_9BACT</name>
<dbReference type="InterPro" id="IPR003439">
    <property type="entry name" value="ABC_transporter-like_ATP-bd"/>
</dbReference>
<dbReference type="PROSITE" id="PS00211">
    <property type="entry name" value="ABC_TRANSPORTER_1"/>
    <property type="match status" value="1"/>
</dbReference>